<feature type="compositionally biased region" description="Pro residues" evidence="1">
    <location>
        <begin position="288"/>
        <end position="299"/>
    </location>
</feature>
<organism evidence="4 5">
    <name type="scientific">Diploscapter pachys</name>
    <dbReference type="NCBI Taxonomy" id="2018661"/>
    <lineage>
        <taxon>Eukaryota</taxon>
        <taxon>Metazoa</taxon>
        <taxon>Ecdysozoa</taxon>
        <taxon>Nematoda</taxon>
        <taxon>Chromadorea</taxon>
        <taxon>Rhabditida</taxon>
        <taxon>Rhabditina</taxon>
        <taxon>Rhabditomorpha</taxon>
        <taxon>Rhabditoidea</taxon>
        <taxon>Rhabditidae</taxon>
        <taxon>Diploscapter</taxon>
    </lineage>
</organism>
<protein>
    <recommendedName>
        <fullName evidence="3">CX domain-containing protein</fullName>
    </recommendedName>
</protein>
<dbReference type="EMBL" id="LIAE01008088">
    <property type="protein sequence ID" value="PAV75492.1"/>
    <property type="molecule type" value="Genomic_DNA"/>
</dbReference>
<feature type="transmembrane region" description="Helical" evidence="2">
    <location>
        <begin position="167"/>
        <end position="187"/>
    </location>
</feature>
<dbReference type="Proteomes" id="UP000218231">
    <property type="component" value="Unassembled WGS sequence"/>
</dbReference>
<keyword evidence="2" id="KW-0472">Membrane</keyword>
<dbReference type="Pfam" id="PF01705">
    <property type="entry name" value="CX"/>
    <property type="match status" value="1"/>
</dbReference>
<dbReference type="InterPro" id="IPR002619">
    <property type="entry name" value="CX"/>
</dbReference>
<evidence type="ECO:0000259" key="3">
    <source>
        <dbReference type="Pfam" id="PF01705"/>
    </source>
</evidence>
<name>A0A2A2KNK5_9BILA</name>
<feature type="region of interest" description="Disordered" evidence="1">
    <location>
        <begin position="223"/>
        <end position="307"/>
    </location>
</feature>
<dbReference type="AlphaFoldDB" id="A0A2A2KNK5"/>
<keyword evidence="2" id="KW-0812">Transmembrane</keyword>
<evidence type="ECO:0000313" key="5">
    <source>
        <dbReference type="Proteomes" id="UP000218231"/>
    </source>
</evidence>
<feature type="domain" description="CX" evidence="3">
    <location>
        <begin position="105"/>
        <end position="139"/>
    </location>
</feature>
<sequence>MVYLKSQESFNKKFRESVFSATSNGLIKTGPDTYVVRNGRNYFNHGSNVYYFGADYNLRNVNPDTQMCRFVFDTDLRGDKRTSENYLKHDSMGTIHGDAFRTSISEENFGEIKLENGTQIRELSFECKLTQRCCQLQCCDQTYETLHDDEKEKDGGFSLGFNIGIDFLIFIATLILLCLGMRIAAAIHSNMDRSGWSSLSQRDSSRLEASQVRPWSQLTQNSAPIQYPACPSDPQTRIIRPPVPLSRRSPSPDQTRQVNSQNPPPIYFEQSPRRSLSPNPDENVTYDDPPPMYIEPPPSYEDCVSQK</sequence>
<reference evidence="4 5" key="1">
    <citation type="journal article" date="2017" name="Curr. Biol.">
        <title>Genome architecture and evolution of a unichromosomal asexual nematode.</title>
        <authorList>
            <person name="Fradin H."/>
            <person name="Zegar C."/>
            <person name="Gutwein M."/>
            <person name="Lucas J."/>
            <person name="Kovtun M."/>
            <person name="Corcoran D."/>
            <person name="Baugh L.R."/>
            <person name="Kiontke K."/>
            <person name="Gunsalus K."/>
            <person name="Fitch D.H."/>
            <person name="Piano F."/>
        </authorList>
    </citation>
    <scope>NUCLEOTIDE SEQUENCE [LARGE SCALE GENOMIC DNA]</scope>
    <source>
        <strain evidence="4">PF1309</strain>
    </source>
</reference>
<keyword evidence="5" id="KW-1185">Reference proteome</keyword>
<keyword evidence="2" id="KW-1133">Transmembrane helix</keyword>
<comment type="caution">
    <text evidence="4">The sequence shown here is derived from an EMBL/GenBank/DDBJ whole genome shotgun (WGS) entry which is preliminary data.</text>
</comment>
<evidence type="ECO:0000256" key="2">
    <source>
        <dbReference type="SAM" id="Phobius"/>
    </source>
</evidence>
<evidence type="ECO:0000313" key="4">
    <source>
        <dbReference type="EMBL" id="PAV75492.1"/>
    </source>
</evidence>
<accession>A0A2A2KNK5</accession>
<gene>
    <name evidence="4" type="ORF">WR25_16243</name>
</gene>
<dbReference type="PANTHER" id="PTHR47520">
    <property type="entry name" value="CX DOMAIN-CONTAINING PROTEIN-RELATED"/>
    <property type="match status" value="1"/>
</dbReference>
<proteinExistence type="predicted"/>
<feature type="compositionally biased region" description="Polar residues" evidence="1">
    <location>
        <begin position="273"/>
        <end position="282"/>
    </location>
</feature>
<evidence type="ECO:0000256" key="1">
    <source>
        <dbReference type="SAM" id="MobiDB-lite"/>
    </source>
</evidence>